<dbReference type="Pfam" id="PF17866">
    <property type="entry name" value="AAA_lid_6"/>
    <property type="match status" value="2"/>
</dbReference>
<reference evidence="8" key="1">
    <citation type="submission" date="2021-03" db="EMBL/GenBank/DDBJ databases">
        <title>Revisited historic fungal species revealed as producer of novel bioactive compounds through whole genome sequencing and comparative genomics.</title>
        <authorList>
            <person name="Vignolle G.A."/>
            <person name="Hochenegger N."/>
            <person name="Mach R.L."/>
            <person name="Mach-Aigner A.R."/>
            <person name="Javad Rahimi M."/>
            <person name="Salim K.A."/>
            <person name="Chan C.M."/>
            <person name="Lim L.B.L."/>
            <person name="Cai F."/>
            <person name="Druzhinina I.S."/>
            <person name="U'Ren J.M."/>
            <person name="Derntl C."/>
        </authorList>
    </citation>
    <scope>NUCLEOTIDE SEQUENCE</scope>
    <source>
        <strain evidence="8">TUCIM 5799</strain>
    </source>
</reference>
<dbReference type="FunFam" id="3.40.50.300:FF:001660">
    <property type="entry name" value="NF-X1 finger and helicase protein, putative"/>
    <property type="match status" value="1"/>
</dbReference>
<keyword evidence="9" id="KW-1185">Reference proteome</keyword>
<evidence type="ECO:0000256" key="3">
    <source>
        <dbReference type="ARBA" id="ARBA00022806"/>
    </source>
</evidence>
<feature type="coiled-coil region" evidence="5">
    <location>
        <begin position="2165"/>
        <end position="2212"/>
    </location>
</feature>
<comment type="caution">
    <text evidence="8">The sequence shown here is derived from an EMBL/GenBank/DDBJ whole genome shotgun (WGS) entry which is preliminary data.</text>
</comment>
<gene>
    <name evidence="8" type="ORF">JX265_013182</name>
</gene>
<organism evidence="8 9">
    <name type="scientific">Neoarthrinium moseri</name>
    <dbReference type="NCBI Taxonomy" id="1658444"/>
    <lineage>
        <taxon>Eukaryota</taxon>
        <taxon>Fungi</taxon>
        <taxon>Dikarya</taxon>
        <taxon>Ascomycota</taxon>
        <taxon>Pezizomycotina</taxon>
        <taxon>Sordariomycetes</taxon>
        <taxon>Xylariomycetidae</taxon>
        <taxon>Amphisphaeriales</taxon>
        <taxon>Apiosporaceae</taxon>
        <taxon>Neoarthrinium</taxon>
    </lineage>
</organism>
<proteinExistence type="inferred from homology"/>
<dbReference type="Pfam" id="PF13086">
    <property type="entry name" value="AAA_11"/>
    <property type="match status" value="1"/>
</dbReference>
<feature type="domain" description="AAA+ ATPase" evidence="7">
    <location>
        <begin position="1282"/>
        <end position="1418"/>
    </location>
</feature>
<sequence length="2249" mass="251934">MTSEGQAACTMSSVGRSARLVKVFKETISGRRKITDINAAKLFLEAVQTQESPSVCVETILASSDGLAAVRSSVRADLSSLAYIQTFTLGFVRYLSDPSIKVLADGQFLWQIILVLADPPALWTTLCEIHEKLEDHYLFALAWLAHELLTGPPDKAPDVLPGVQTLLSTGKLLNAKSHKTRELFYKIQKVVNSKISLVSVDRTFSPGGRHDNDFPDFRQIAVYPTTDELLATQKPFYLRMAEVFSDDNSDIASTHLDNQFRLMREDMLGEIRNDLLVATGQKKGRRSAQNLGGLILIGVETGNEKRGRKCSLSMHCKTGLEELNRIHQTQRRHFLTEQKGYLKHQSFGALHCGHEIYGFAFLERDMDLLCKEPPVVCLRFTDSRCLERVLRALGSHAAVQYAVVDTPVFAHEPVLEGLKALTELPLEEALVRPPSSQQPQRICVADGLQHLVDGYESAGASGLCIQIGDRKVKVDQSQISSFLSALKQQISLIQGPPGTGKSFVGSWIAKAMFDHSNLRILVISYTNHALDQFLEDLNDVGIPKEHMVRLGSKSTERTASILLANQSDSHKRSSTSWLIIDDLKADKIELEDQLQSAISDFVDFKVSFDVLMEYLEFSMDFGRFHQAFQVPRSQHSWKRVGKGGKAVKPDYLLSRWLRGENPGIFTTQVAEDCEEVWDMNHTQRTELHAGWVQDMMKERANVVQQLAQMHDNIQERLDDLYRERYINILRSRRIIGCTTTSAAMQNKIIRAAFPDVVIVEEAGEIREAHVLTALAPSVKQLILIGDHKQLRPKVDSYALTVEQGSGYNLNMSMFERLIIQGHSHTTLVKQHRMHPEISVFPRGLTYPELQDGEKTAGRPAIRGIHDRVIFVNHENPEVAFSAIRDKRDPTANSSKQNEFEAAMVLGIVKYLAQQGYGTDKMVVLTPYLGQLRLLRDRLAGENDPVLNDLDSASLIQAGLMTQAASKVGKRQLRLSTIDNYQGEESDITIVSLTRSNTQGDIGFMCAPERLNVMITRARNCLIMVGNMDTFMSSKKGKNTWSRLFEMLKEREHLYDGFPVKCERHPEATATLTHPQDFDKFCPDGGCAAACGASLKCDGLHLLSGEDLYKAAYQEEDLENERRIRRDLDLERKRLAKQAVYKQELQEIQDELDHQRRIIKYAREEEEQRKNVAQQRQDLKALREAAARTQQMKKAENDRAKAAKETPRQKSDTTKDNRTAGMDKIPSNAQENWDYCKEFEGAQNKPLDELMAMIGLEEVKLEFLEIKNMVDTKIRQNVEFSKQRYGCSLLGNPGTGKTTVARLYAQFLGSLGVIPGSQFEETTGSKLANMGVSGCQTLVDNMLNDGGGIIFIDEAYQLTSGNSPGGNAVLDYLLAEVENLTGKIVFVLAGYDKQMESFYAHNPGLPSRFPISIKFADYTDKELLNILIYKIHKNYNDSMQCEEGMSGLFARIVARRIGRGRGREGFGNARTVENVLDSITKRQATRIAKERRSKLKPDDFLLTKEDLIGPKPSEAIAKSEGWRKLNEMVGLSAVKEAVKSLVDSIQQNYDRELAEQPLIEYSLNKVFLGNPGTGKTTVAKLYGKILVDLGLLSKGEVVVKNPSDFVDSVIGGSEKQTKGILASTAGKVLVIDEAYGLDGGSSGSTSFKDPYKAAVIDTIVAEVQSVPGDDRCVLLLGYKDQMEAMFQNVNPGLSRRFPIASAFNFEDFDSDQLARIFDMKLKQHGFEATGEAKQVAMEMLDRARNRPNFGNAGEIDIILDSTKARHQQRYSRGDAKSTEVLEALDFDENFNRAQNVGTNVKKLFENTVGTEDTIALLEGYQDTVRRLKAYGMDPKENIPFNFLFKGPPGTGKTTTAKKMGKVFYDMGFLATAEVVECSASDLVAQYIGQTGPKVRELLDKALGKVLFIDEAYRLGEGNFAQEAIDELVDSVTKERYLKKLVIILAGYDSDIDRLMSVNQGLTSRFPETINFRALEPDECFSLMTSLLSAQKKTLKKKKITLELPVLESPDLTFQQRVTSLFFELSRQASWASARDVKTLTVGVFNKTLKAQGDTTTTQLCVTADSIITEMKSLYTERHSRGQAKVPYTNKDAQPPLAFASRPPNQHSINTSTSTEVAHTAPKDDDREDTTAKHVEPKETKTQKSREKNSPKARRDAGVSDEVWEQLQRDSQAAKEREENYQKLKEEARKASEADRDEIVKRLLEEERQRQEEAEMQKKLDQMGLCPMGYRWIRQATGYRCAGGSHYFSNA</sequence>
<feature type="compositionally biased region" description="Basic and acidic residues" evidence="6">
    <location>
        <begin position="1192"/>
        <end position="1217"/>
    </location>
</feature>
<dbReference type="CDD" id="cd18808">
    <property type="entry name" value="SF1_C_Upf1"/>
    <property type="match status" value="1"/>
</dbReference>
<dbReference type="InterPro" id="IPR050773">
    <property type="entry name" value="CbxX/CfxQ_RuBisCO_ESX"/>
</dbReference>
<keyword evidence="3" id="KW-0347">Helicase</keyword>
<feature type="compositionally biased region" description="Polar residues" evidence="6">
    <location>
        <begin position="2101"/>
        <end position="2115"/>
    </location>
</feature>
<evidence type="ECO:0000256" key="2">
    <source>
        <dbReference type="ARBA" id="ARBA00022741"/>
    </source>
</evidence>
<keyword evidence="3" id="KW-0378">Hydrolase</keyword>
<dbReference type="InterPro" id="IPR041677">
    <property type="entry name" value="DNA2/NAM7_AAA_11"/>
</dbReference>
<dbReference type="InterPro" id="IPR003959">
    <property type="entry name" value="ATPase_AAA_core"/>
</dbReference>
<evidence type="ECO:0000256" key="5">
    <source>
        <dbReference type="SAM" id="Coils"/>
    </source>
</evidence>
<dbReference type="InterPro" id="IPR047187">
    <property type="entry name" value="SF1_C_Upf1"/>
</dbReference>
<dbReference type="CDD" id="cd00009">
    <property type="entry name" value="AAA"/>
    <property type="match status" value="3"/>
</dbReference>
<dbReference type="SUPFAM" id="SSF52540">
    <property type="entry name" value="P-loop containing nucleoside triphosphate hydrolases"/>
    <property type="match status" value="4"/>
</dbReference>
<dbReference type="PANTHER" id="PTHR43392:SF2">
    <property type="entry name" value="AAA-TYPE ATPASE FAMILY PROTEIN _ ANKYRIN REPEAT FAMILY PROTEIN"/>
    <property type="match status" value="1"/>
</dbReference>
<dbReference type="GO" id="GO:0005524">
    <property type="term" value="F:ATP binding"/>
    <property type="evidence" value="ECO:0007669"/>
    <property type="project" value="UniProtKB-KW"/>
</dbReference>
<dbReference type="Gene3D" id="1.10.8.60">
    <property type="match status" value="2"/>
</dbReference>
<dbReference type="FunFam" id="1.10.8.60:FF:000160">
    <property type="entry name" value="WGS project CABT00000000 data, contig 2.55"/>
    <property type="match status" value="1"/>
</dbReference>
<dbReference type="Proteomes" id="UP000829685">
    <property type="component" value="Unassembled WGS sequence"/>
</dbReference>
<evidence type="ECO:0000256" key="1">
    <source>
        <dbReference type="ARBA" id="ARBA00010378"/>
    </source>
</evidence>
<dbReference type="InterPro" id="IPR041679">
    <property type="entry name" value="DNA2/NAM7-like_C"/>
</dbReference>
<dbReference type="FunFam" id="3.40.50.300:FF:000216">
    <property type="entry name" value="Type VII secretion ATPase EccA"/>
    <property type="match status" value="3"/>
</dbReference>
<feature type="compositionally biased region" description="Basic and acidic residues" evidence="6">
    <location>
        <begin position="2119"/>
        <end position="2156"/>
    </location>
</feature>
<dbReference type="InterPro" id="IPR027417">
    <property type="entry name" value="P-loop_NTPase"/>
</dbReference>
<name>A0A9Q0AHZ9_9PEZI</name>
<evidence type="ECO:0000313" key="8">
    <source>
        <dbReference type="EMBL" id="KAI1851825.1"/>
    </source>
</evidence>
<dbReference type="Gene3D" id="3.40.50.300">
    <property type="entry name" value="P-loop containing nucleotide triphosphate hydrolases"/>
    <property type="match status" value="6"/>
</dbReference>
<feature type="domain" description="AAA+ ATPase" evidence="7">
    <location>
        <begin position="1837"/>
        <end position="1974"/>
    </location>
</feature>
<keyword evidence="4" id="KW-0067">ATP-binding</keyword>
<keyword evidence="5" id="KW-0175">Coiled coil</keyword>
<dbReference type="Pfam" id="PF00004">
    <property type="entry name" value="AAA"/>
    <property type="match status" value="3"/>
</dbReference>
<keyword evidence="2" id="KW-0547">Nucleotide-binding</keyword>
<accession>A0A9Q0AHZ9</accession>
<dbReference type="Pfam" id="PF13087">
    <property type="entry name" value="AAA_12"/>
    <property type="match status" value="1"/>
</dbReference>
<dbReference type="GO" id="GO:0016887">
    <property type="term" value="F:ATP hydrolysis activity"/>
    <property type="evidence" value="ECO:0007669"/>
    <property type="project" value="InterPro"/>
</dbReference>
<dbReference type="CDD" id="cd17936">
    <property type="entry name" value="EEXXEc_NFX1"/>
    <property type="match status" value="1"/>
</dbReference>
<evidence type="ECO:0000313" key="9">
    <source>
        <dbReference type="Proteomes" id="UP000829685"/>
    </source>
</evidence>
<evidence type="ECO:0000256" key="6">
    <source>
        <dbReference type="SAM" id="MobiDB-lite"/>
    </source>
</evidence>
<dbReference type="FunFam" id="1.10.8.60:FF:000159">
    <property type="entry name" value="p-loop containing nucleoside triphosphate hydrolase protein"/>
    <property type="match status" value="1"/>
</dbReference>
<dbReference type="EMBL" id="JAFIMR010000064">
    <property type="protein sequence ID" value="KAI1851825.1"/>
    <property type="molecule type" value="Genomic_DNA"/>
</dbReference>
<dbReference type="InterPro" id="IPR003593">
    <property type="entry name" value="AAA+_ATPase"/>
</dbReference>
<comment type="similarity">
    <text evidence="1">Belongs to the CbxX/CfxQ family.</text>
</comment>
<dbReference type="InterPro" id="IPR041627">
    <property type="entry name" value="AAA_lid_6"/>
</dbReference>
<feature type="domain" description="AAA+ ATPase" evidence="7">
    <location>
        <begin position="1560"/>
        <end position="1679"/>
    </location>
</feature>
<feature type="domain" description="AAA+ ATPase" evidence="7">
    <location>
        <begin position="487"/>
        <end position="893"/>
    </location>
</feature>
<feature type="region of interest" description="Disordered" evidence="6">
    <location>
        <begin position="1184"/>
        <end position="1225"/>
    </location>
</feature>
<dbReference type="InterPro" id="IPR000641">
    <property type="entry name" value="CbxX/CfxQ"/>
</dbReference>
<feature type="region of interest" description="Disordered" evidence="6">
    <location>
        <begin position="2076"/>
        <end position="2162"/>
    </location>
</feature>
<dbReference type="SMART" id="SM00382">
    <property type="entry name" value="AAA"/>
    <property type="match status" value="4"/>
</dbReference>
<dbReference type="PANTHER" id="PTHR43392">
    <property type="entry name" value="AAA-TYPE ATPASE FAMILY PROTEIN / ANKYRIN REPEAT FAMILY PROTEIN"/>
    <property type="match status" value="1"/>
</dbReference>
<dbReference type="PRINTS" id="PR00819">
    <property type="entry name" value="CBXCFQXSUPER"/>
</dbReference>
<evidence type="ECO:0000256" key="4">
    <source>
        <dbReference type="ARBA" id="ARBA00022840"/>
    </source>
</evidence>
<dbReference type="GO" id="GO:0004386">
    <property type="term" value="F:helicase activity"/>
    <property type="evidence" value="ECO:0007669"/>
    <property type="project" value="InterPro"/>
</dbReference>
<evidence type="ECO:0000259" key="7">
    <source>
        <dbReference type="SMART" id="SM00382"/>
    </source>
</evidence>
<protein>
    <recommendedName>
        <fullName evidence="7">AAA+ ATPase domain-containing protein</fullName>
    </recommendedName>
</protein>